<protein>
    <recommendedName>
        <fullName evidence="9">FUN14 domain-containing protein</fullName>
    </recommendedName>
</protein>
<keyword evidence="8" id="KW-1185">Reference proteome</keyword>
<name>A0A6A6BHD9_9PEZI</name>
<feature type="transmembrane region" description="Helical" evidence="6">
    <location>
        <begin position="81"/>
        <end position="102"/>
    </location>
</feature>
<dbReference type="OrthoDB" id="3990500at2759"/>
<comment type="similarity">
    <text evidence="2">Belongs to the FUN14 family.</text>
</comment>
<evidence type="ECO:0000313" key="7">
    <source>
        <dbReference type="EMBL" id="KAF2142863.1"/>
    </source>
</evidence>
<comment type="subcellular location">
    <subcellularLocation>
        <location evidence="1">Membrane</location>
    </subcellularLocation>
</comment>
<dbReference type="Pfam" id="PF04930">
    <property type="entry name" value="FUN14"/>
    <property type="match status" value="1"/>
</dbReference>
<feature type="transmembrane region" description="Helical" evidence="6">
    <location>
        <begin position="123"/>
        <end position="139"/>
    </location>
</feature>
<evidence type="ECO:0000256" key="3">
    <source>
        <dbReference type="ARBA" id="ARBA00022692"/>
    </source>
</evidence>
<evidence type="ECO:0008006" key="9">
    <source>
        <dbReference type="Google" id="ProtNLM"/>
    </source>
</evidence>
<dbReference type="AlphaFoldDB" id="A0A6A6BHD9"/>
<dbReference type="InterPro" id="IPR007014">
    <property type="entry name" value="FUN14"/>
</dbReference>
<dbReference type="EMBL" id="ML995483">
    <property type="protein sequence ID" value="KAF2142863.1"/>
    <property type="molecule type" value="Genomic_DNA"/>
</dbReference>
<evidence type="ECO:0000313" key="8">
    <source>
        <dbReference type="Proteomes" id="UP000799438"/>
    </source>
</evidence>
<sequence length="141" mass="15525">MVATPLLLRPQGLRPLLCDSVTSSPVSPKDWSFSQYERDARNPVVSRGRVNPKIWRQISTGSILGLVGGLAVSVFSKPLALLIGLLVFGVQFIESRGIHIIPYNSIQKYFKRMDLRSAMQDNVALKLSFGATFALAGFAEF</sequence>
<feature type="transmembrane region" description="Helical" evidence="6">
    <location>
        <begin position="54"/>
        <end position="75"/>
    </location>
</feature>
<keyword evidence="4 6" id="KW-1133">Transmembrane helix</keyword>
<evidence type="ECO:0000256" key="6">
    <source>
        <dbReference type="SAM" id="Phobius"/>
    </source>
</evidence>
<evidence type="ECO:0000256" key="5">
    <source>
        <dbReference type="ARBA" id="ARBA00023136"/>
    </source>
</evidence>
<evidence type="ECO:0000256" key="4">
    <source>
        <dbReference type="ARBA" id="ARBA00022989"/>
    </source>
</evidence>
<evidence type="ECO:0000256" key="2">
    <source>
        <dbReference type="ARBA" id="ARBA00009160"/>
    </source>
</evidence>
<dbReference type="GO" id="GO:0016020">
    <property type="term" value="C:membrane"/>
    <property type="evidence" value="ECO:0007669"/>
    <property type="project" value="UniProtKB-SubCell"/>
</dbReference>
<reference evidence="7" key="1">
    <citation type="journal article" date="2020" name="Stud. Mycol.">
        <title>101 Dothideomycetes genomes: a test case for predicting lifestyles and emergence of pathogens.</title>
        <authorList>
            <person name="Haridas S."/>
            <person name="Albert R."/>
            <person name="Binder M."/>
            <person name="Bloem J."/>
            <person name="Labutti K."/>
            <person name="Salamov A."/>
            <person name="Andreopoulos B."/>
            <person name="Baker S."/>
            <person name="Barry K."/>
            <person name="Bills G."/>
            <person name="Bluhm B."/>
            <person name="Cannon C."/>
            <person name="Castanera R."/>
            <person name="Culley D."/>
            <person name="Daum C."/>
            <person name="Ezra D."/>
            <person name="Gonzalez J."/>
            <person name="Henrissat B."/>
            <person name="Kuo A."/>
            <person name="Liang C."/>
            <person name="Lipzen A."/>
            <person name="Lutzoni F."/>
            <person name="Magnuson J."/>
            <person name="Mondo S."/>
            <person name="Nolan M."/>
            <person name="Ohm R."/>
            <person name="Pangilinan J."/>
            <person name="Park H.-J."/>
            <person name="Ramirez L."/>
            <person name="Alfaro M."/>
            <person name="Sun H."/>
            <person name="Tritt A."/>
            <person name="Yoshinaga Y."/>
            <person name="Zwiers L.-H."/>
            <person name="Turgeon B."/>
            <person name="Goodwin S."/>
            <person name="Spatafora J."/>
            <person name="Crous P."/>
            <person name="Grigoriev I."/>
        </authorList>
    </citation>
    <scope>NUCLEOTIDE SEQUENCE</scope>
    <source>
        <strain evidence="7">CBS 121167</strain>
    </source>
</reference>
<evidence type="ECO:0000256" key="1">
    <source>
        <dbReference type="ARBA" id="ARBA00004370"/>
    </source>
</evidence>
<dbReference type="GeneID" id="54294298"/>
<keyword evidence="5 6" id="KW-0472">Membrane</keyword>
<accession>A0A6A6BHD9</accession>
<gene>
    <name evidence="7" type="ORF">K452DRAFT_226078</name>
</gene>
<dbReference type="Proteomes" id="UP000799438">
    <property type="component" value="Unassembled WGS sequence"/>
</dbReference>
<keyword evidence="3 6" id="KW-0812">Transmembrane</keyword>
<organism evidence="7 8">
    <name type="scientific">Aplosporella prunicola CBS 121167</name>
    <dbReference type="NCBI Taxonomy" id="1176127"/>
    <lineage>
        <taxon>Eukaryota</taxon>
        <taxon>Fungi</taxon>
        <taxon>Dikarya</taxon>
        <taxon>Ascomycota</taxon>
        <taxon>Pezizomycotina</taxon>
        <taxon>Dothideomycetes</taxon>
        <taxon>Dothideomycetes incertae sedis</taxon>
        <taxon>Botryosphaeriales</taxon>
        <taxon>Aplosporellaceae</taxon>
        <taxon>Aplosporella</taxon>
    </lineage>
</organism>
<proteinExistence type="inferred from homology"/>
<dbReference type="RefSeq" id="XP_033398575.1">
    <property type="nucleotide sequence ID" value="XM_033536802.1"/>
</dbReference>